<evidence type="ECO:0000259" key="3">
    <source>
        <dbReference type="PROSITE" id="PS51083"/>
    </source>
</evidence>
<dbReference type="Pfam" id="PF04438">
    <property type="entry name" value="zf-HIT"/>
    <property type="match status" value="1"/>
</dbReference>
<proteinExistence type="predicted"/>
<evidence type="ECO:0000313" key="5">
    <source>
        <dbReference type="Proteomes" id="UP000193689"/>
    </source>
</evidence>
<feature type="region of interest" description="Disordered" evidence="2">
    <location>
        <begin position="93"/>
        <end position="117"/>
    </location>
</feature>
<dbReference type="EMBL" id="MCFJ01000007">
    <property type="protein sequence ID" value="ORY64436.1"/>
    <property type="molecule type" value="Genomic_DNA"/>
</dbReference>
<keyword evidence="1" id="KW-0479">Metal-binding</keyword>
<dbReference type="Gene3D" id="3.30.60.190">
    <property type="match status" value="1"/>
</dbReference>
<evidence type="ECO:0000256" key="2">
    <source>
        <dbReference type="SAM" id="MobiDB-lite"/>
    </source>
</evidence>
<dbReference type="InParanoid" id="A0A1Y2DZA2"/>
<keyword evidence="1" id="KW-0863">Zinc-finger</keyword>
<dbReference type="PROSITE" id="PS51083">
    <property type="entry name" value="ZF_HIT"/>
    <property type="match status" value="1"/>
</dbReference>
<organism evidence="4 5">
    <name type="scientific">Pseudomassariella vexata</name>
    <dbReference type="NCBI Taxonomy" id="1141098"/>
    <lineage>
        <taxon>Eukaryota</taxon>
        <taxon>Fungi</taxon>
        <taxon>Dikarya</taxon>
        <taxon>Ascomycota</taxon>
        <taxon>Pezizomycotina</taxon>
        <taxon>Sordariomycetes</taxon>
        <taxon>Xylariomycetidae</taxon>
        <taxon>Amphisphaeriales</taxon>
        <taxon>Pseudomassariaceae</taxon>
        <taxon>Pseudomassariella</taxon>
    </lineage>
</organism>
<reference evidence="4 5" key="1">
    <citation type="submission" date="2016-07" db="EMBL/GenBank/DDBJ databases">
        <title>Pervasive Adenine N6-methylation of Active Genes in Fungi.</title>
        <authorList>
            <consortium name="DOE Joint Genome Institute"/>
            <person name="Mondo S.J."/>
            <person name="Dannebaum R.O."/>
            <person name="Kuo R.C."/>
            <person name="Labutti K."/>
            <person name="Haridas S."/>
            <person name="Kuo A."/>
            <person name="Salamov A."/>
            <person name="Ahrendt S.R."/>
            <person name="Lipzen A."/>
            <person name="Sullivan W."/>
            <person name="Andreopoulos W.B."/>
            <person name="Clum A."/>
            <person name="Lindquist E."/>
            <person name="Daum C."/>
            <person name="Ramamoorthy G.K."/>
            <person name="Gryganskyi A."/>
            <person name="Culley D."/>
            <person name="Magnuson J.K."/>
            <person name="James T.Y."/>
            <person name="O'Malley M.A."/>
            <person name="Stajich J.E."/>
            <person name="Spatafora J.W."/>
            <person name="Visel A."/>
            <person name="Grigoriev I.V."/>
        </authorList>
    </citation>
    <scope>NUCLEOTIDE SEQUENCE [LARGE SCALE GENOMIC DNA]</scope>
    <source>
        <strain evidence="4 5">CBS 129021</strain>
    </source>
</reference>
<sequence>MSPTDKTCVACKAVEGRYKCPTCSQYTCSVPCNKAHREGHADDPQPQLIPSDTVPDEGGEVSDEDKWFHNNINKLFAKFPTLQYQLASIHEATEPPSADHSRPHGMNYSSKPNQKKQQPWTADIGLENGIKALRHARDSAEDDGLDEYCDLVKIHNTRKADAAERLRRKMGETDAEIIARLIREEEEHDQVRS</sequence>
<keyword evidence="5" id="KW-1185">Reference proteome</keyword>
<dbReference type="InterPro" id="IPR007529">
    <property type="entry name" value="Znf_HIT"/>
</dbReference>
<dbReference type="SUPFAM" id="SSF144232">
    <property type="entry name" value="HIT/MYND zinc finger-like"/>
    <property type="match status" value="1"/>
</dbReference>
<feature type="region of interest" description="Disordered" evidence="2">
    <location>
        <begin position="36"/>
        <end position="61"/>
    </location>
</feature>
<dbReference type="GeneID" id="63780123"/>
<accession>A0A1Y2DZA2</accession>
<name>A0A1Y2DZA2_9PEZI</name>
<protein>
    <recommendedName>
        <fullName evidence="3">HIT-type domain-containing protein</fullName>
    </recommendedName>
</protein>
<evidence type="ECO:0000256" key="1">
    <source>
        <dbReference type="PROSITE-ProRule" id="PRU00453"/>
    </source>
</evidence>
<dbReference type="RefSeq" id="XP_040715850.1">
    <property type="nucleotide sequence ID" value="XM_040863911.1"/>
</dbReference>
<dbReference type="GO" id="GO:0008270">
    <property type="term" value="F:zinc ion binding"/>
    <property type="evidence" value="ECO:0007669"/>
    <property type="project" value="UniProtKB-UniRule"/>
</dbReference>
<dbReference type="Proteomes" id="UP000193689">
    <property type="component" value="Unassembled WGS sequence"/>
</dbReference>
<feature type="domain" description="HIT-type" evidence="3">
    <location>
        <begin position="8"/>
        <end position="41"/>
    </location>
</feature>
<dbReference type="CDD" id="cd23024">
    <property type="entry name" value="zf-HIT_ZNHIT2-3"/>
    <property type="match status" value="1"/>
</dbReference>
<evidence type="ECO:0000313" key="4">
    <source>
        <dbReference type="EMBL" id="ORY64436.1"/>
    </source>
</evidence>
<keyword evidence="1" id="KW-0862">Zinc</keyword>
<dbReference type="STRING" id="1141098.A0A1Y2DZA2"/>
<comment type="caution">
    <text evidence="4">The sequence shown here is derived from an EMBL/GenBank/DDBJ whole genome shotgun (WGS) entry which is preliminary data.</text>
</comment>
<dbReference type="AlphaFoldDB" id="A0A1Y2DZA2"/>
<gene>
    <name evidence="4" type="ORF">BCR38DRAFT_485587</name>
</gene>
<dbReference type="OrthoDB" id="18412at2759"/>
<feature type="compositionally biased region" description="Basic and acidic residues" evidence="2">
    <location>
        <begin position="93"/>
        <end position="102"/>
    </location>
</feature>
<feature type="compositionally biased region" description="Polar residues" evidence="2">
    <location>
        <begin position="107"/>
        <end position="117"/>
    </location>
</feature>